<feature type="transmembrane region" description="Helical" evidence="2">
    <location>
        <begin position="152"/>
        <end position="172"/>
    </location>
</feature>
<protein>
    <recommendedName>
        <fullName evidence="5">DUF2637 domain-containing protein</fullName>
    </recommendedName>
</protein>
<evidence type="ECO:0000256" key="1">
    <source>
        <dbReference type="SAM" id="MobiDB-lite"/>
    </source>
</evidence>
<sequence length="537" mass="55944">MNTNRVLALSNPFGDYALPDVGRVAEIAAIAAGAAVTIGLVAWLVRRAARGASRVASRPGAGRRVLIVVAIVAAFGVAAIGGARSFSAVSEKFNSPLVPLVADGMIIACTALRLAALTRGWRIPGALVTTYVFIGGTVWLNVDTATGIADAVAHALAPIAYAVLVEMLAHLLRLQMKLAQPARAKLSALTWFTSPVITTRVWLHLARTGTDDPVAARALVQQVVRMSSRLNTVCPSRRVLPIDSARAARSAALQTIRDGLLTAGQLAALLPTTDRMTAGELLAVVDSAALGLPVTDEQAPARSEFPLWLVLFLLAARRDQIDPADPDDVSEVTDGEETAEDEALAVQLMVGYVVGALLHQGGARIVSEQRAPQAAPHHNRTGAAAPRSGEPAPVHPMSQAGAAAPVHQPAAARNSGASVISAPVSESPRSGAGGGGEARSKRGDEADLAVLVEASRRDHGGAPLGQREITRVLGCGFPKARRLADRLGWVEPKNTTDAASDPDNDGNGPSETDADSNHQQQHNATDEADELETSSTR</sequence>
<evidence type="ECO:0000313" key="3">
    <source>
        <dbReference type="EMBL" id="GAA1531149.1"/>
    </source>
</evidence>
<feature type="transmembrane region" description="Helical" evidence="2">
    <location>
        <begin position="97"/>
        <end position="116"/>
    </location>
</feature>
<comment type="caution">
    <text evidence="3">The sequence shown here is derived from an EMBL/GenBank/DDBJ whole genome shotgun (WGS) entry which is preliminary data.</text>
</comment>
<keyword evidence="4" id="KW-1185">Reference proteome</keyword>
<dbReference type="RefSeq" id="WP_344175410.1">
    <property type="nucleotide sequence ID" value="NZ_BAAANC010000002.1"/>
</dbReference>
<feature type="transmembrane region" description="Helical" evidence="2">
    <location>
        <begin position="65"/>
        <end position="85"/>
    </location>
</feature>
<feature type="compositionally biased region" description="Acidic residues" evidence="1">
    <location>
        <begin position="526"/>
        <end position="537"/>
    </location>
</feature>
<accession>A0ABP4LW02</accession>
<evidence type="ECO:0000313" key="4">
    <source>
        <dbReference type="Proteomes" id="UP001500363"/>
    </source>
</evidence>
<dbReference type="EMBL" id="BAAANC010000002">
    <property type="protein sequence ID" value="GAA1531149.1"/>
    <property type="molecule type" value="Genomic_DNA"/>
</dbReference>
<feature type="compositionally biased region" description="Low complexity" evidence="1">
    <location>
        <begin position="399"/>
        <end position="412"/>
    </location>
</feature>
<evidence type="ECO:0008006" key="5">
    <source>
        <dbReference type="Google" id="ProtNLM"/>
    </source>
</evidence>
<dbReference type="InterPro" id="IPR021235">
    <property type="entry name" value="DUF2637"/>
</dbReference>
<feature type="transmembrane region" description="Helical" evidence="2">
    <location>
        <begin position="123"/>
        <end position="140"/>
    </location>
</feature>
<proteinExistence type="predicted"/>
<reference evidence="4" key="1">
    <citation type="journal article" date="2019" name="Int. J. Syst. Evol. Microbiol.">
        <title>The Global Catalogue of Microorganisms (GCM) 10K type strain sequencing project: providing services to taxonomists for standard genome sequencing and annotation.</title>
        <authorList>
            <consortium name="The Broad Institute Genomics Platform"/>
            <consortium name="The Broad Institute Genome Sequencing Center for Infectious Disease"/>
            <person name="Wu L."/>
            <person name="Ma J."/>
        </authorList>
    </citation>
    <scope>NUCLEOTIDE SEQUENCE [LARGE SCALE GENOMIC DNA]</scope>
    <source>
        <strain evidence="4">JCM 14303</strain>
    </source>
</reference>
<dbReference type="Pfam" id="PF10935">
    <property type="entry name" value="DUF2637"/>
    <property type="match status" value="1"/>
</dbReference>
<name>A0ABP4LW02_9ACTN</name>
<keyword evidence="2" id="KW-0472">Membrane</keyword>
<organism evidence="3 4">
    <name type="scientific">Kribbella lupini</name>
    <dbReference type="NCBI Taxonomy" id="291602"/>
    <lineage>
        <taxon>Bacteria</taxon>
        <taxon>Bacillati</taxon>
        <taxon>Actinomycetota</taxon>
        <taxon>Actinomycetes</taxon>
        <taxon>Propionibacteriales</taxon>
        <taxon>Kribbellaceae</taxon>
        <taxon>Kribbella</taxon>
    </lineage>
</organism>
<dbReference type="Proteomes" id="UP001500363">
    <property type="component" value="Unassembled WGS sequence"/>
</dbReference>
<feature type="region of interest" description="Disordered" evidence="1">
    <location>
        <begin position="488"/>
        <end position="537"/>
    </location>
</feature>
<gene>
    <name evidence="3" type="ORF">GCM10009741_36570</name>
</gene>
<feature type="transmembrane region" description="Helical" evidence="2">
    <location>
        <begin position="27"/>
        <end position="45"/>
    </location>
</feature>
<evidence type="ECO:0000256" key="2">
    <source>
        <dbReference type="SAM" id="Phobius"/>
    </source>
</evidence>
<feature type="region of interest" description="Disordered" evidence="1">
    <location>
        <begin position="368"/>
        <end position="444"/>
    </location>
</feature>
<keyword evidence="2" id="KW-1133">Transmembrane helix</keyword>
<keyword evidence="2" id="KW-0812">Transmembrane</keyword>